<dbReference type="PANTHER" id="PTHR12308">
    <property type="entry name" value="ANOCTAMIN"/>
    <property type="match status" value="1"/>
</dbReference>
<evidence type="ECO:0000256" key="3">
    <source>
        <dbReference type="ARBA" id="ARBA00022692"/>
    </source>
</evidence>
<dbReference type="GO" id="GO:0005886">
    <property type="term" value="C:plasma membrane"/>
    <property type="evidence" value="ECO:0007669"/>
    <property type="project" value="TreeGrafter"/>
</dbReference>
<feature type="domain" description="Anoctamin transmembrane" evidence="7">
    <location>
        <begin position="2"/>
        <end position="314"/>
    </location>
</feature>
<feature type="transmembrane region" description="Helical" evidence="6">
    <location>
        <begin position="280"/>
        <end position="304"/>
    </location>
</feature>
<comment type="subcellular location">
    <subcellularLocation>
        <location evidence="1 6">Membrane</location>
        <topology evidence="1 6">Multi-pass membrane protein</topology>
    </subcellularLocation>
</comment>
<sequence>MLVFISMIGVIMYRVIMSVNFCQTTTQCLLYTTVISSVLNAISILILGKIYDVLAWKLTDWENHRTQTRYDDALIMKLFAFQFVNNYTTLFYIAFLRGVVFGTNGLFGLGLEYQDSCGVDNNCMPMLSFQVFTLMISKPLPKFLSDLVIPWLTNLWEKVFFKSSIVEKGFIEREMAKPPLGCFTLEEYTEKVVVYGFLMLFAATFPLAPVIALVVILVDIRIDCKRMLWIFRRPVPQIAQTIGMWYSILQFLNFVGVISNAFLVAFTSSWGRNFTITDKLWIVIGFEHLVFSIKFIIATTIPDVPNRIRLQSRKVNIYTVFSSIVHTDQ</sequence>
<evidence type="ECO:0000256" key="2">
    <source>
        <dbReference type="ARBA" id="ARBA00009671"/>
    </source>
</evidence>
<evidence type="ECO:0000256" key="4">
    <source>
        <dbReference type="ARBA" id="ARBA00022989"/>
    </source>
</evidence>
<gene>
    <name evidence="8" type="ORF">NP493_243g00000</name>
</gene>
<protein>
    <recommendedName>
        <fullName evidence="6">Anoctamin</fullName>
    </recommendedName>
</protein>
<dbReference type="AlphaFoldDB" id="A0AAD9UDD3"/>
<evidence type="ECO:0000256" key="5">
    <source>
        <dbReference type="ARBA" id="ARBA00023136"/>
    </source>
</evidence>
<feature type="transmembrane region" description="Helical" evidence="6">
    <location>
        <begin position="193"/>
        <end position="222"/>
    </location>
</feature>
<accession>A0AAD9UDD3</accession>
<evidence type="ECO:0000259" key="7">
    <source>
        <dbReference type="Pfam" id="PF04547"/>
    </source>
</evidence>
<dbReference type="InterPro" id="IPR049452">
    <property type="entry name" value="Anoctamin_TM"/>
</dbReference>
<dbReference type="PANTHER" id="PTHR12308:SF73">
    <property type="entry name" value="ANOCTAMIN"/>
    <property type="match status" value="1"/>
</dbReference>
<comment type="caution">
    <text evidence="6">Lacks conserved residue(s) required for the propagation of feature annotation.</text>
</comment>
<dbReference type="Proteomes" id="UP001209878">
    <property type="component" value="Unassembled WGS sequence"/>
</dbReference>
<dbReference type="InterPro" id="IPR007632">
    <property type="entry name" value="Anoctamin"/>
</dbReference>
<organism evidence="8 9">
    <name type="scientific">Ridgeia piscesae</name>
    <name type="common">Tubeworm</name>
    <dbReference type="NCBI Taxonomy" id="27915"/>
    <lineage>
        <taxon>Eukaryota</taxon>
        <taxon>Metazoa</taxon>
        <taxon>Spiralia</taxon>
        <taxon>Lophotrochozoa</taxon>
        <taxon>Annelida</taxon>
        <taxon>Polychaeta</taxon>
        <taxon>Sedentaria</taxon>
        <taxon>Canalipalpata</taxon>
        <taxon>Sabellida</taxon>
        <taxon>Siboglinidae</taxon>
        <taxon>Ridgeia</taxon>
    </lineage>
</organism>
<evidence type="ECO:0000313" key="9">
    <source>
        <dbReference type="Proteomes" id="UP001209878"/>
    </source>
</evidence>
<keyword evidence="5 6" id="KW-0472">Membrane</keyword>
<name>A0AAD9UDD3_RIDPI</name>
<comment type="caution">
    <text evidence="8">The sequence shown here is derived from an EMBL/GenBank/DDBJ whole genome shotgun (WGS) entry which is preliminary data.</text>
</comment>
<proteinExistence type="inferred from homology"/>
<keyword evidence="9" id="KW-1185">Reference proteome</keyword>
<evidence type="ECO:0000313" key="8">
    <source>
        <dbReference type="EMBL" id="KAK2185181.1"/>
    </source>
</evidence>
<feature type="transmembrane region" description="Helical" evidence="6">
    <location>
        <begin position="74"/>
        <end position="95"/>
    </location>
</feature>
<dbReference type="EMBL" id="JAODUO010000242">
    <property type="protein sequence ID" value="KAK2185181.1"/>
    <property type="molecule type" value="Genomic_DNA"/>
</dbReference>
<dbReference type="Pfam" id="PF04547">
    <property type="entry name" value="Anoctamin"/>
    <property type="match status" value="1"/>
</dbReference>
<evidence type="ECO:0000256" key="6">
    <source>
        <dbReference type="RuleBase" id="RU280814"/>
    </source>
</evidence>
<comment type="similarity">
    <text evidence="2 6">Belongs to the anoctamin family.</text>
</comment>
<feature type="transmembrane region" description="Helical" evidence="6">
    <location>
        <begin position="34"/>
        <end position="54"/>
    </location>
</feature>
<keyword evidence="4 6" id="KW-1133">Transmembrane helix</keyword>
<dbReference type="GO" id="GO:0005254">
    <property type="term" value="F:chloride channel activity"/>
    <property type="evidence" value="ECO:0007669"/>
    <property type="project" value="TreeGrafter"/>
</dbReference>
<keyword evidence="3 6" id="KW-0812">Transmembrane</keyword>
<evidence type="ECO:0000256" key="1">
    <source>
        <dbReference type="ARBA" id="ARBA00004141"/>
    </source>
</evidence>
<reference evidence="8" key="1">
    <citation type="journal article" date="2023" name="Mol. Biol. Evol.">
        <title>Third-Generation Sequencing Reveals the Adaptive Role of the Epigenome in Three Deep-Sea Polychaetes.</title>
        <authorList>
            <person name="Perez M."/>
            <person name="Aroh O."/>
            <person name="Sun Y."/>
            <person name="Lan Y."/>
            <person name="Juniper S.K."/>
            <person name="Young C.R."/>
            <person name="Angers B."/>
            <person name="Qian P.Y."/>
        </authorList>
    </citation>
    <scope>NUCLEOTIDE SEQUENCE</scope>
    <source>
        <strain evidence="8">R07B-5</strain>
    </source>
</reference>
<feature type="transmembrane region" description="Helical" evidence="6">
    <location>
        <begin position="243"/>
        <end position="268"/>
    </location>
</feature>